<gene>
    <name evidence="2" type="primary">Gpr179</name>
    <name evidence="2" type="ORF">NOTNIG_R14718</name>
</gene>
<feature type="non-terminal residue" evidence="2">
    <location>
        <position position="1"/>
    </location>
</feature>
<comment type="caution">
    <text evidence="2">The sequence shown here is derived from an EMBL/GenBank/DDBJ whole genome shotgun (WGS) entry which is preliminary data.</text>
</comment>
<dbReference type="AlphaFoldDB" id="A0A851TKA3"/>
<name>A0A851TKA3_9AVES</name>
<feature type="compositionally biased region" description="Basic and acidic residues" evidence="1">
    <location>
        <begin position="37"/>
        <end position="57"/>
    </location>
</feature>
<feature type="compositionally biased region" description="Pro residues" evidence="1">
    <location>
        <begin position="92"/>
        <end position="108"/>
    </location>
</feature>
<evidence type="ECO:0000313" key="2">
    <source>
        <dbReference type="EMBL" id="NXD17004.1"/>
    </source>
</evidence>
<dbReference type="Proteomes" id="UP000661971">
    <property type="component" value="Unassembled WGS sequence"/>
</dbReference>
<accession>A0A851TKA3</accession>
<evidence type="ECO:0000313" key="3">
    <source>
        <dbReference type="Proteomes" id="UP000661971"/>
    </source>
</evidence>
<dbReference type="EMBL" id="WBNA01000460">
    <property type="protein sequence ID" value="NXD17004.1"/>
    <property type="molecule type" value="Genomic_DNA"/>
</dbReference>
<reference evidence="3" key="1">
    <citation type="submission" date="2023-07" db="EMBL/GenBank/DDBJ databases">
        <title>Bird 10,000 Genomes (B10K) Project - Family phase.</title>
        <authorList>
            <person name="Zhang G."/>
        </authorList>
    </citation>
    <scope>NUCLEOTIDE SEQUENCE [LARGE SCALE GENOMIC DNA]</scope>
</reference>
<feature type="region of interest" description="Disordered" evidence="1">
    <location>
        <begin position="1"/>
        <end position="176"/>
    </location>
</feature>
<feature type="compositionally biased region" description="Low complexity" evidence="1">
    <location>
        <begin position="166"/>
        <end position="176"/>
    </location>
</feature>
<organism evidence="2 3">
    <name type="scientific">Nothocercus nigrocapillus</name>
    <dbReference type="NCBI Taxonomy" id="1977171"/>
    <lineage>
        <taxon>Eukaryota</taxon>
        <taxon>Metazoa</taxon>
        <taxon>Chordata</taxon>
        <taxon>Craniata</taxon>
        <taxon>Vertebrata</taxon>
        <taxon>Euteleostomi</taxon>
        <taxon>Archelosauria</taxon>
        <taxon>Archosauria</taxon>
        <taxon>Dinosauria</taxon>
        <taxon>Saurischia</taxon>
        <taxon>Theropoda</taxon>
        <taxon>Coelurosauria</taxon>
        <taxon>Aves</taxon>
        <taxon>Palaeognathae</taxon>
        <taxon>Tinamiformes</taxon>
        <taxon>Tinamidae</taxon>
        <taxon>Nothocercus</taxon>
    </lineage>
</organism>
<proteinExistence type="predicted"/>
<evidence type="ECO:0000256" key="1">
    <source>
        <dbReference type="SAM" id="MobiDB-lite"/>
    </source>
</evidence>
<protein>
    <submittedName>
        <fullName evidence="2">GP179 protein</fullName>
    </submittedName>
</protein>
<sequence>SGASAASAERQGRSRDAEEPEAGSRGEICPWEASESPVEKEGKKGKEKEKIPAEKRITRQAALASPARSLEQGGSDRAAACPWESQDTGQPPATPRPGSPGLPKPSKPPSGTSPSAEKADICPWETQESEGSSKADICPWESPDAAQLAVKPRAGSPGLPKPSKPPSGTSPSTEKA</sequence>
<keyword evidence="3" id="KW-1185">Reference proteome</keyword>
<feature type="non-terminal residue" evidence="2">
    <location>
        <position position="176"/>
    </location>
</feature>